<proteinExistence type="predicted"/>
<keyword evidence="3" id="KW-1185">Reference proteome</keyword>
<sequence length="71" mass="8344">MFKGRVLKMKLWTPLKTSASKLSIVTKIEKHKKVESMWMEPLHVETSRQKLNDNGNPLEEDHPLHHHGDFK</sequence>
<feature type="region of interest" description="Disordered" evidence="1">
    <location>
        <begin position="47"/>
        <end position="71"/>
    </location>
</feature>
<feature type="compositionally biased region" description="Basic and acidic residues" evidence="1">
    <location>
        <begin position="59"/>
        <end position="71"/>
    </location>
</feature>
<protein>
    <submittedName>
        <fullName evidence="2">Uncharacterized protein</fullName>
    </submittedName>
</protein>
<evidence type="ECO:0000256" key="1">
    <source>
        <dbReference type="SAM" id="MobiDB-lite"/>
    </source>
</evidence>
<dbReference type="EMBL" id="JAYMYQ010000002">
    <property type="protein sequence ID" value="KAK7351081.1"/>
    <property type="molecule type" value="Genomic_DNA"/>
</dbReference>
<reference evidence="2 3" key="1">
    <citation type="submission" date="2024-01" db="EMBL/GenBank/DDBJ databases">
        <title>The genomes of 5 underutilized Papilionoideae crops provide insights into root nodulation and disease resistanc.</title>
        <authorList>
            <person name="Jiang F."/>
        </authorList>
    </citation>
    <scope>NUCLEOTIDE SEQUENCE [LARGE SCALE GENOMIC DNA]</scope>
    <source>
        <strain evidence="2">LVBAO_FW01</strain>
        <tissue evidence="2">Leaves</tissue>
    </source>
</reference>
<organism evidence="2 3">
    <name type="scientific">Canavalia gladiata</name>
    <name type="common">Sword bean</name>
    <name type="synonym">Dolichos gladiatus</name>
    <dbReference type="NCBI Taxonomy" id="3824"/>
    <lineage>
        <taxon>Eukaryota</taxon>
        <taxon>Viridiplantae</taxon>
        <taxon>Streptophyta</taxon>
        <taxon>Embryophyta</taxon>
        <taxon>Tracheophyta</taxon>
        <taxon>Spermatophyta</taxon>
        <taxon>Magnoliopsida</taxon>
        <taxon>eudicotyledons</taxon>
        <taxon>Gunneridae</taxon>
        <taxon>Pentapetalae</taxon>
        <taxon>rosids</taxon>
        <taxon>fabids</taxon>
        <taxon>Fabales</taxon>
        <taxon>Fabaceae</taxon>
        <taxon>Papilionoideae</taxon>
        <taxon>50 kb inversion clade</taxon>
        <taxon>NPAAA clade</taxon>
        <taxon>indigoferoid/millettioid clade</taxon>
        <taxon>Phaseoleae</taxon>
        <taxon>Canavalia</taxon>
    </lineage>
</organism>
<accession>A0AAN9QXR1</accession>
<evidence type="ECO:0000313" key="2">
    <source>
        <dbReference type="EMBL" id="KAK7351081.1"/>
    </source>
</evidence>
<name>A0AAN9QXR1_CANGL</name>
<dbReference type="Proteomes" id="UP001367508">
    <property type="component" value="Unassembled WGS sequence"/>
</dbReference>
<dbReference type="AlphaFoldDB" id="A0AAN9QXR1"/>
<comment type="caution">
    <text evidence="2">The sequence shown here is derived from an EMBL/GenBank/DDBJ whole genome shotgun (WGS) entry which is preliminary data.</text>
</comment>
<evidence type="ECO:0000313" key="3">
    <source>
        <dbReference type="Proteomes" id="UP001367508"/>
    </source>
</evidence>
<gene>
    <name evidence="2" type="ORF">VNO77_10255</name>
</gene>